<reference evidence="1 2" key="1">
    <citation type="submission" date="2013-11" db="EMBL/GenBank/DDBJ databases">
        <title>Complete genome sequence of Rhizobium gallicum bv. gallicum R602.</title>
        <authorList>
            <person name="Bustos P."/>
            <person name="Santamaria R.I."/>
            <person name="Lozano L."/>
            <person name="Acosta J.L."/>
            <person name="Ormeno-Orrillo E."/>
            <person name="Rogel M.A."/>
            <person name="Romero D."/>
            <person name="Cevallos M.A."/>
            <person name="Martinez-Romero E."/>
            <person name="Gonzalez V."/>
        </authorList>
    </citation>
    <scope>NUCLEOTIDE SEQUENCE [LARGE SCALE GENOMIC DNA]</scope>
    <source>
        <strain evidence="1 2">R602</strain>
        <plasmid evidence="1 2">pRgalR602b</plasmid>
    </source>
</reference>
<keyword evidence="2" id="KW-1185">Reference proteome</keyword>
<evidence type="ECO:0000313" key="1">
    <source>
        <dbReference type="EMBL" id="AJD43555.1"/>
    </source>
</evidence>
<dbReference type="KEGG" id="rga:RGR602_PB00012"/>
<geneLocation type="plasmid" evidence="1 2">
    <name>pRgalR602b</name>
</geneLocation>
<keyword evidence="1" id="KW-0614">Plasmid</keyword>
<organism evidence="1 2">
    <name type="scientific">Rhizobium gallicum bv. gallicum R602sp</name>
    <dbReference type="NCBI Taxonomy" id="1041138"/>
    <lineage>
        <taxon>Bacteria</taxon>
        <taxon>Pseudomonadati</taxon>
        <taxon>Pseudomonadota</taxon>
        <taxon>Alphaproteobacteria</taxon>
        <taxon>Hyphomicrobiales</taxon>
        <taxon>Rhizobiaceae</taxon>
        <taxon>Rhizobium/Agrobacterium group</taxon>
        <taxon>Rhizobium</taxon>
    </lineage>
</organism>
<proteinExistence type="predicted"/>
<gene>
    <name evidence="1" type="ORF">RGR602_PB00012</name>
</gene>
<name>A0A0B4X9Z9_9HYPH</name>
<dbReference type="Proteomes" id="UP000031368">
    <property type="component" value="Plasmid pRgalR602b"/>
</dbReference>
<dbReference type="InterPro" id="IPR045384">
    <property type="entry name" value="DUF6527"/>
</dbReference>
<dbReference type="Pfam" id="PF20137">
    <property type="entry name" value="BubE"/>
    <property type="match status" value="1"/>
</dbReference>
<dbReference type="HOGENOM" id="CLU_163995_0_0_5"/>
<dbReference type="EMBL" id="CP006879">
    <property type="protein sequence ID" value="AJD43555.1"/>
    <property type="molecule type" value="Genomic_DNA"/>
</dbReference>
<protein>
    <submittedName>
        <fullName evidence="1">Uncharacterized protein</fullName>
    </submittedName>
</protein>
<sequence>MAFFRKFIFWVRGLFSERPRRVEYVESDELPGELVSRNLYVAREDGELWSAGMVCPCGCGRRLEVMLLKDVKPRWDLSVDKSGLPSLHPSVWVAEGCRSHFWLRNGKIHWC</sequence>
<accession>A0A0B4X9Z9</accession>
<dbReference type="AlphaFoldDB" id="A0A0B4X9Z9"/>
<evidence type="ECO:0000313" key="2">
    <source>
        <dbReference type="Proteomes" id="UP000031368"/>
    </source>
</evidence>